<sequence>MELWKLCGRFFYFALRSMLIMKSLPTSTLAGQDPWPLYLTTCGFVLLLHVR</sequence>
<organism evidence="2">
    <name type="scientific">Arundo donax</name>
    <name type="common">Giant reed</name>
    <name type="synonym">Donax arundinaceus</name>
    <dbReference type="NCBI Taxonomy" id="35708"/>
    <lineage>
        <taxon>Eukaryota</taxon>
        <taxon>Viridiplantae</taxon>
        <taxon>Streptophyta</taxon>
        <taxon>Embryophyta</taxon>
        <taxon>Tracheophyta</taxon>
        <taxon>Spermatophyta</taxon>
        <taxon>Magnoliopsida</taxon>
        <taxon>Liliopsida</taxon>
        <taxon>Poales</taxon>
        <taxon>Poaceae</taxon>
        <taxon>PACMAD clade</taxon>
        <taxon>Arundinoideae</taxon>
        <taxon>Arundineae</taxon>
        <taxon>Arundo</taxon>
    </lineage>
</organism>
<reference evidence="2" key="2">
    <citation type="journal article" date="2015" name="Data Brief">
        <title>Shoot transcriptome of the giant reed, Arundo donax.</title>
        <authorList>
            <person name="Barrero R.A."/>
            <person name="Guerrero F.D."/>
            <person name="Moolhuijzen P."/>
            <person name="Goolsby J.A."/>
            <person name="Tidwell J."/>
            <person name="Bellgard S.E."/>
            <person name="Bellgard M.I."/>
        </authorList>
    </citation>
    <scope>NUCLEOTIDE SEQUENCE</scope>
    <source>
        <tissue evidence="2">Shoot tissue taken approximately 20 cm above the soil surface</tissue>
    </source>
</reference>
<protein>
    <submittedName>
        <fullName evidence="2">Uncharacterized protein</fullName>
    </submittedName>
</protein>
<proteinExistence type="predicted"/>
<feature type="chain" id="PRO_5002045777" evidence="1">
    <location>
        <begin position="31"/>
        <end position="51"/>
    </location>
</feature>
<dbReference type="EMBL" id="GBRH01187977">
    <property type="protein sequence ID" value="JAE09919.1"/>
    <property type="molecule type" value="Transcribed_RNA"/>
</dbReference>
<reference evidence="2" key="1">
    <citation type="submission" date="2014-09" db="EMBL/GenBank/DDBJ databases">
        <authorList>
            <person name="Magalhaes I.L.F."/>
            <person name="Oliveira U."/>
            <person name="Santos F.R."/>
            <person name="Vidigal T.H.D.A."/>
            <person name="Brescovit A.D."/>
            <person name="Santos A.J."/>
        </authorList>
    </citation>
    <scope>NUCLEOTIDE SEQUENCE</scope>
    <source>
        <tissue evidence="2">Shoot tissue taken approximately 20 cm above the soil surface</tissue>
    </source>
</reference>
<accession>A0A0A9FFB3</accession>
<name>A0A0A9FFB3_ARUDO</name>
<keyword evidence="1" id="KW-0732">Signal</keyword>
<evidence type="ECO:0000256" key="1">
    <source>
        <dbReference type="SAM" id="SignalP"/>
    </source>
</evidence>
<feature type="signal peptide" evidence="1">
    <location>
        <begin position="1"/>
        <end position="30"/>
    </location>
</feature>
<dbReference type="AlphaFoldDB" id="A0A0A9FFB3"/>
<evidence type="ECO:0000313" key="2">
    <source>
        <dbReference type="EMBL" id="JAE09919.1"/>
    </source>
</evidence>